<evidence type="ECO:0000313" key="3">
    <source>
        <dbReference type="Proteomes" id="UP001142489"/>
    </source>
</evidence>
<dbReference type="EMBL" id="JAPFRF010000019">
    <property type="protein sequence ID" value="KAJ7307473.1"/>
    <property type="molecule type" value="Genomic_DNA"/>
</dbReference>
<sequence>MKGAWAAAARTIIEYLIIRLHPCKEKQQPETSSTTEGALVLSVDIENSLQDVKLSHCTTIISSKGDKWRELLSDQLHREIESLLLPLCLSKTRRGTGCPPESPHTMPFQFSFELCETSEVLKRDCVAMKQFIHRISLVCTTIKFHYCVKVNGSISAETYSSGSQASISLPDGKRLLAERNHFMRSVSQAVTSSCDKIHPVAGEPVGLFIPEEAAARGFSGQLRLMPVAALCPCQKAFPNWPTKLTSLSVFLYDPAGLPVPITAKEASSSFFEDPSCFAVWERYSYRAHLTSQPHLEEDTAEPDIRYEIDSNQEHGPDAVEESLLLFLFLIHSDPFQDKPAYNFCDRQVILSHLLPILLCSQLAVKDAIQGVVCGILEQHGRAVQEQQKLAQALPIMTDAISCIVSSSCDNEFRRKCLQHLQASDTRKLQLTLKETFNEVILKQRKPSSVCDIQKPVPKKEEARQLSIDNDGPSPTHQNWLSSIGSARPEQAGRDSHGKEGLLSNRSEFGGISKSKMRRPTIKGVFEEDSEQPDACGEGKKKRDLLADASVSASVSSATGTSRDVLPDKSQQEFVVPAMSRTGTNKTTWQDDDFWNWEVSNLAEWTS</sequence>
<accession>A0A9Q1ASK0</accession>
<feature type="region of interest" description="Disordered" evidence="1">
    <location>
        <begin position="451"/>
        <end position="586"/>
    </location>
</feature>
<feature type="compositionally biased region" description="Basic and acidic residues" evidence="1">
    <location>
        <begin position="490"/>
        <end position="499"/>
    </location>
</feature>
<reference evidence="2" key="1">
    <citation type="journal article" date="2023" name="DNA Res.">
        <title>Chromosome-level genome assembly of Phrynocephalus forsythii using third-generation DNA sequencing and Hi-C analysis.</title>
        <authorList>
            <person name="Qi Y."/>
            <person name="Zhao W."/>
            <person name="Zhao Y."/>
            <person name="Niu C."/>
            <person name="Cao S."/>
            <person name="Zhang Y."/>
        </authorList>
    </citation>
    <scope>NUCLEOTIDE SEQUENCE</scope>
    <source>
        <tissue evidence="2">Muscle</tissue>
    </source>
</reference>
<gene>
    <name evidence="2" type="ORF">JRQ81_009494</name>
</gene>
<dbReference type="OrthoDB" id="9424252at2759"/>
<evidence type="ECO:0000313" key="2">
    <source>
        <dbReference type="EMBL" id="KAJ7307473.1"/>
    </source>
</evidence>
<dbReference type="PANTHER" id="PTHR14652">
    <property type="entry name" value="TYPE 2 DNA TOPOISOMERASE 6 SUBUNIT B-LIKE"/>
    <property type="match status" value="1"/>
</dbReference>
<feature type="compositionally biased region" description="Low complexity" evidence="1">
    <location>
        <begin position="546"/>
        <end position="557"/>
    </location>
</feature>
<dbReference type="AlphaFoldDB" id="A0A9Q1ASK0"/>
<proteinExistence type="predicted"/>
<protein>
    <recommendedName>
        <fullName evidence="4">Type 2 DNA topoisomerase 6 subunit B-like</fullName>
    </recommendedName>
</protein>
<feature type="compositionally biased region" description="Polar residues" evidence="1">
    <location>
        <begin position="472"/>
        <end position="484"/>
    </location>
</feature>
<dbReference type="GO" id="GO:0007131">
    <property type="term" value="P:reciprocal meiotic recombination"/>
    <property type="evidence" value="ECO:0007669"/>
    <property type="project" value="TreeGrafter"/>
</dbReference>
<evidence type="ECO:0008006" key="4">
    <source>
        <dbReference type="Google" id="ProtNLM"/>
    </source>
</evidence>
<name>A0A9Q1ASK0_9SAUR</name>
<organism evidence="2 3">
    <name type="scientific">Phrynocephalus forsythii</name>
    <dbReference type="NCBI Taxonomy" id="171643"/>
    <lineage>
        <taxon>Eukaryota</taxon>
        <taxon>Metazoa</taxon>
        <taxon>Chordata</taxon>
        <taxon>Craniata</taxon>
        <taxon>Vertebrata</taxon>
        <taxon>Euteleostomi</taxon>
        <taxon>Lepidosauria</taxon>
        <taxon>Squamata</taxon>
        <taxon>Bifurcata</taxon>
        <taxon>Unidentata</taxon>
        <taxon>Episquamata</taxon>
        <taxon>Toxicofera</taxon>
        <taxon>Iguania</taxon>
        <taxon>Acrodonta</taxon>
        <taxon>Agamidae</taxon>
        <taxon>Agaminae</taxon>
        <taxon>Phrynocephalus</taxon>
    </lineage>
</organism>
<dbReference type="PANTHER" id="PTHR14652:SF2">
    <property type="entry name" value="TYPE 2 DNA TOPOISOMERASE 6 SUBUNIT B-LIKE"/>
    <property type="match status" value="1"/>
</dbReference>
<dbReference type="InterPro" id="IPR028040">
    <property type="entry name" value="TopoVIB-like"/>
</dbReference>
<feature type="compositionally biased region" description="Basic and acidic residues" evidence="1">
    <location>
        <begin position="536"/>
        <end position="545"/>
    </location>
</feature>
<keyword evidence="3" id="KW-1185">Reference proteome</keyword>
<dbReference type="Pfam" id="PF15091">
    <property type="entry name" value="DUF4554"/>
    <property type="match status" value="1"/>
</dbReference>
<dbReference type="GO" id="GO:0042138">
    <property type="term" value="P:meiotic DNA double-strand break formation"/>
    <property type="evidence" value="ECO:0007669"/>
    <property type="project" value="InterPro"/>
</dbReference>
<evidence type="ECO:0000256" key="1">
    <source>
        <dbReference type="SAM" id="MobiDB-lite"/>
    </source>
</evidence>
<comment type="caution">
    <text evidence="2">The sequence shown here is derived from an EMBL/GenBank/DDBJ whole genome shotgun (WGS) entry which is preliminary data.</text>
</comment>
<dbReference type="Proteomes" id="UP001142489">
    <property type="component" value="Unassembled WGS sequence"/>
</dbReference>